<keyword evidence="1" id="KW-0472">Membrane</keyword>
<evidence type="ECO:0008006" key="4">
    <source>
        <dbReference type="Google" id="ProtNLM"/>
    </source>
</evidence>
<dbReference type="Proteomes" id="UP000536604">
    <property type="component" value="Unassembled WGS sequence"/>
</dbReference>
<dbReference type="EMBL" id="JACHJO010000011">
    <property type="protein sequence ID" value="MBB6121646.1"/>
    <property type="molecule type" value="Genomic_DNA"/>
</dbReference>
<dbReference type="RefSeq" id="WP_184293090.1">
    <property type="nucleotide sequence ID" value="NZ_JACHJO010000011.1"/>
</dbReference>
<keyword evidence="1" id="KW-0812">Transmembrane</keyword>
<keyword evidence="1" id="KW-1133">Transmembrane helix</keyword>
<name>A0A841IWJ2_9ACTN</name>
<evidence type="ECO:0000313" key="3">
    <source>
        <dbReference type="Proteomes" id="UP000536604"/>
    </source>
</evidence>
<gene>
    <name evidence="2" type="ORF">FHS13_003620</name>
</gene>
<evidence type="ECO:0000256" key="1">
    <source>
        <dbReference type="SAM" id="Phobius"/>
    </source>
</evidence>
<evidence type="ECO:0000313" key="2">
    <source>
        <dbReference type="EMBL" id="MBB6121646.1"/>
    </source>
</evidence>
<dbReference type="AlphaFoldDB" id="A0A841IWJ2"/>
<feature type="transmembrane region" description="Helical" evidence="1">
    <location>
        <begin position="111"/>
        <end position="131"/>
    </location>
</feature>
<protein>
    <recommendedName>
        <fullName evidence="4">DUF2306 domain-containing protein</fullName>
    </recommendedName>
</protein>
<comment type="caution">
    <text evidence="2">The sequence shown here is derived from an EMBL/GenBank/DDBJ whole genome shotgun (WGS) entry which is preliminary data.</text>
</comment>
<accession>A0A841IWJ2</accession>
<reference evidence="2 3" key="1">
    <citation type="submission" date="2020-08" db="EMBL/GenBank/DDBJ databases">
        <title>Genomic Encyclopedia of Type Strains, Phase III (KMG-III): the genomes of soil and plant-associated and newly described type strains.</title>
        <authorList>
            <person name="Whitman W."/>
        </authorList>
    </citation>
    <scope>NUCLEOTIDE SEQUENCE [LARGE SCALE GENOMIC DNA]</scope>
    <source>
        <strain evidence="2 3">CECT 8712</strain>
    </source>
</reference>
<feature type="transmembrane region" description="Helical" evidence="1">
    <location>
        <begin position="69"/>
        <end position="90"/>
    </location>
</feature>
<sequence length="141" mass="15113">MFPLADTPPAFLAVVHALAAAIMLAVLASLITRHRWWFAVGGVLIASFFSLMSWLGYSELPPGPRLSAALVFSTYILLVVSLGLLGHGSFLRKAGKQGLSQDDPRVRRRSWVAVLQMSAAAVLIALAAGHWDLVPGFHIPG</sequence>
<keyword evidence="3" id="KW-1185">Reference proteome</keyword>
<organism evidence="2 3">
    <name type="scientific">Nocardiopsis algeriensis</name>
    <dbReference type="NCBI Taxonomy" id="1478215"/>
    <lineage>
        <taxon>Bacteria</taxon>
        <taxon>Bacillati</taxon>
        <taxon>Actinomycetota</taxon>
        <taxon>Actinomycetes</taxon>
        <taxon>Streptosporangiales</taxon>
        <taxon>Nocardiopsidaceae</taxon>
        <taxon>Nocardiopsis</taxon>
    </lineage>
</organism>
<feature type="transmembrane region" description="Helical" evidence="1">
    <location>
        <begin position="36"/>
        <end position="57"/>
    </location>
</feature>
<proteinExistence type="predicted"/>
<feature type="transmembrane region" description="Helical" evidence="1">
    <location>
        <begin position="12"/>
        <end position="31"/>
    </location>
</feature>